<dbReference type="RefSeq" id="WP_166324576.1">
    <property type="nucleotide sequence ID" value="NZ_CP049934.1"/>
</dbReference>
<sequence>MGNSATLGGSAVSAYNSKVTIDSSTVLSNTFSTGGSGSLVTIQDSIVAGTATYEGTTSTGTIAYAGTNLARTVSSQPAINAGDVFTAYTAGTLQRVSDSNYVAPLIVPGPAHKAVSTPRLLPQAQNGVDRKTPLSDLGAFEVPQTYTVSFDSAGGSAVDAIENVEHGTAVTAPRIPPGTVTFLRDGRCWATSMTSRRR</sequence>
<protein>
    <submittedName>
        <fullName evidence="1">Uncharacterized protein</fullName>
    </submittedName>
</protein>
<dbReference type="AlphaFoldDB" id="A0A6G8FKP7"/>
<name>A0A6G8FKP7_9MICO</name>
<keyword evidence="2" id="KW-1185">Reference proteome</keyword>
<dbReference type="KEGG" id="lins:G7067_11740"/>
<reference evidence="1 2" key="1">
    <citation type="submission" date="2020-03" db="EMBL/GenBank/DDBJ databases">
        <title>Leucobacter sp. nov., isolated from beetles.</title>
        <authorList>
            <person name="Hyun D.-W."/>
            <person name="Bae J.-W."/>
        </authorList>
    </citation>
    <scope>NUCLEOTIDE SEQUENCE [LARGE SCALE GENOMIC DNA]</scope>
    <source>
        <strain evidence="1 2">HDW9B</strain>
    </source>
</reference>
<evidence type="ECO:0000313" key="1">
    <source>
        <dbReference type="EMBL" id="QIM16918.1"/>
    </source>
</evidence>
<evidence type="ECO:0000313" key="2">
    <source>
        <dbReference type="Proteomes" id="UP000501387"/>
    </source>
</evidence>
<dbReference type="Proteomes" id="UP000501387">
    <property type="component" value="Chromosome"/>
</dbReference>
<accession>A0A6G8FKP7</accession>
<gene>
    <name evidence="1" type="ORF">G7067_11740</name>
</gene>
<organism evidence="1 2">
    <name type="scientific">Leucobacter insecticola</name>
    <dbReference type="NCBI Taxonomy" id="2714934"/>
    <lineage>
        <taxon>Bacteria</taxon>
        <taxon>Bacillati</taxon>
        <taxon>Actinomycetota</taxon>
        <taxon>Actinomycetes</taxon>
        <taxon>Micrococcales</taxon>
        <taxon>Microbacteriaceae</taxon>
        <taxon>Leucobacter</taxon>
    </lineage>
</organism>
<dbReference type="EMBL" id="CP049934">
    <property type="protein sequence ID" value="QIM16918.1"/>
    <property type="molecule type" value="Genomic_DNA"/>
</dbReference>
<proteinExistence type="predicted"/>